<protein>
    <recommendedName>
        <fullName evidence="6">L-aspartate dehydrogenase</fullName>
        <ecNumber evidence="6">1.4.1.21</ecNumber>
    </recommendedName>
</protein>
<dbReference type="NCBIfam" id="NF009827">
    <property type="entry name" value="PRK13303.1-2"/>
    <property type="match status" value="1"/>
</dbReference>
<feature type="binding site" evidence="6">
    <location>
        <position position="116"/>
    </location>
    <ligand>
        <name>NAD(+)</name>
        <dbReference type="ChEBI" id="CHEBI:57540"/>
    </ligand>
</feature>
<dbReference type="PANTHER" id="PTHR31873">
    <property type="entry name" value="L-ASPARTATE DEHYDROGENASE-RELATED"/>
    <property type="match status" value="1"/>
</dbReference>
<dbReference type="InterPro" id="IPR036291">
    <property type="entry name" value="NAD(P)-bd_dom_sf"/>
</dbReference>
<dbReference type="SUPFAM" id="SSF51735">
    <property type="entry name" value="NAD(P)-binding Rossmann-fold domains"/>
    <property type="match status" value="1"/>
</dbReference>
<comment type="catalytic activity">
    <reaction evidence="6">
        <text>L-aspartate + NAD(+) + H2O = oxaloacetate + NH4(+) + NADH + H(+)</text>
        <dbReference type="Rhea" id="RHEA:11788"/>
        <dbReference type="ChEBI" id="CHEBI:15377"/>
        <dbReference type="ChEBI" id="CHEBI:15378"/>
        <dbReference type="ChEBI" id="CHEBI:16452"/>
        <dbReference type="ChEBI" id="CHEBI:28938"/>
        <dbReference type="ChEBI" id="CHEBI:29991"/>
        <dbReference type="ChEBI" id="CHEBI:57540"/>
        <dbReference type="ChEBI" id="CHEBI:57945"/>
        <dbReference type="EC" id="1.4.1.21"/>
    </reaction>
</comment>
<evidence type="ECO:0000256" key="2">
    <source>
        <dbReference type="ARBA" id="ARBA00022642"/>
    </source>
</evidence>
<dbReference type="InterPro" id="IPR011182">
    <property type="entry name" value="L-Asp_DH"/>
</dbReference>
<evidence type="ECO:0000256" key="4">
    <source>
        <dbReference type="ARBA" id="ARBA00023002"/>
    </source>
</evidence>
<dbReference type="NCBIfam" id="NF009828">
    <property type="entry name" value="PRK13303.1-3"/>
    <property type="match status" value="1"/>
</dbReference>
<gene>
    <name evidence="6" type="primary">nadX</name>
    <name evidence="9" type="ORF">WKW82_01285</name>
</gene>
<organism evidence="9 10">
    <name type="scientific">Variovorax rhizosphaerae</name>
    <dbReference type="NCBI Taxonomy" id="1836200"/>
    <lineage>
        <taxon>Bacteria</taxon>
        <taxon>Pseudomonadati</taxon>
        <taxon>Pseudomonadota</taxon>
        <taxon>Betaproteobacteria</taxon>
        <taxon>Burkholderiales</taxon>
        <taxon>Comamonadaceae</taxon>
        <taxon>Variovorax</taxon>
    </lineage>
</organism>
<keyword evidence="10" id="KW-1185">Reference proteome</keyword>
<evidence type="ECO:0000256" key="5">
    <source>
        <dbReference type="ARBA" id="ARBA00023027"/>
    </source>
</evidence>
<comment type="miscellaneous">
    <text evidence="6">The iminoaspartate product is unstable in aqueous solution and can decompose to oxaloacetate and ammonia.</text>
</comment>
<feature type="binding site" evidence="6">
    <location>
        <position position="182"/>
    </location>
    <ligand>
        <name>NAD(+)</name>
        <dbReference type="ChEBI" id="CHEBI:57540"/>
    </ligand>
</feature>
<name>A0ABU8WD25_9BURK</name>
<keyword evidence="4 6" id="KW-0560">Oxidoreductase</keyword>
<evidence type="ECO:0000256" key="3">
    <source>
        <dbReference type="ARBA" id="ARBA00022857"/>
    </source>
</evidence>
<evidence type="ECO:0000256" key="6">
    <source>
        <dbReference type="HAMAP-Rule" id="MF_01265"/>
    </source>
</evidence>
<dbReference type="GO" id="GO:0033735">
    <property type="term" value="F:aspartate dehydrogenase [NAD(P)+] activity"/>
    <property type="evidence" value="ECO:0007669"/>
    <property type="project" value="UniProtKB-EC"/>
</dbReference>
<evidence type="ECO:0000256" key="1">
    <source>
        <dbReference type="ARBA" id="ARBA00008331"/>
    </source>
</evidence>
<dbReference type="Pfam" id="PF01958">
    <property type="entry name" value="Asp_DH_C"/>
    <property type="match status" value="1"/>
</dbReference>
<dbReference type="EC" id="1.4.1.21" evidence="6"/>
<dbReference type="PANTHER" id="PTHR31873:SF6">
    <property type="entry name" value="ASPARTATE DEHYDROGENASE DOMAIN-CONTAINING PROTEIN"/>
    <property type="match status" value="1"/>
</dbReference>
<dbReference type="PIRSF" id="PIRSF005227">
    <property type="entry name" value="Asp_dh_NAD_syn"/>
    <property type="match status" value="1"/>
</dbReference>
<feature type="domain" description="Aspartate/homoserine dehydrogenase NAD-binding" evidence="8">
    <location>
        <begin position="8"/>
        <end position="109"/>
    </location>
</feature>
<dbReference type="Proteomes" id="UP001385892">
    <property type="component" value="Unassembled WGS sequence"/>
</dbReference>
<keyword evidence="3 6" id="KW-0521">NADP</keyword>
<dbReference type="Pfam" id="PF03447">
    <property type="entry name" value="NAD_binding_3"/>
    <property type="match status" value="1"/>
</dbReference>
<dbReference type="SUPFAM" id="SSF55347">
    <property type="entry name" value="Glyceraldehyde-3-phosphate dehydrogenase-like, C-terminal domain"/>
    <property type="match status" value="1"/>
</dbReference>
<sequence length="259" mass="26908">MMHVTFIGAGAIATEVFNRLAPYHNALEIMAVVRSDTSSRTWHDVPVHASVPDDYCDLVIEMAGEAAVTQHVVPALRNGVPCFICSVGALAAPEVQAAVRGAAQQGGTTAQLMSGAIGSLDALAAAAVGGLDRVHYTGRKPPAAWQGTAAEAHGSLQALTYPTVIFEGSARDAALKYPQNANVAATIALSGLGLDKTRVTLIADPCVDCNVHHIEASGAFGRLDFCSHNLASPDNPKTSALAAWSVVRAVLDRVSAFRS</sequence>
<dbReference type="EMBL" id="JBBKZT010000001">
    <property type="protein sequence ID" value="MEJ8845264.1"/>
    <property type="molecule type" value="Genomic_DNA"/>
</dbReference>
<feature type="domain" description="Aspartate dehydrogenase" evidence="7">
    <location>
        <begin position="160"/>
        <end position="247"/>
    </location>
</feature>
<dbReference type="InterPro" id="IPR020626">
    <property type="entry name" value="Asp_DH_prok"/>
</dbReference>
<evidence type="ECO:0000313" key="10">
    <source>
        <dbReference type="Proteomes" id="UP001385892"/>
    </source>
</evidence>
<accession>A0ABU8WD25</accession>
<proteinExistence type="inferred from homology"/>
<comment type="similarity">
    <text evidence="1 6">Belongs to the L-aspartate dehydrogenase family.</text>
</comment>
<reference evidence="9 10" key="1">
    <citation type="submission" date="2024-03" db="EMBL/GenBank/DDBJ databases">
        <title>Novel species of the genus Variovorax.</title>
        <authorList>
            <person name="Liu Q."/>
            <person name="Xin Y.-H."/>
        </authorList>
    </citation>
    <scope>NUCLEOTIDE SEQUENCE [LARGE SCALE GENOMIC DNA]</scope>
    <source>
        <strain evidence="9 10">KACC 18900</strain>
    </source>
</reference>
<comment type="catalytic activity">
    <reaction evidence="6">
        <text>L-aspartate + NADP(+) + H2O = oxaloacetate + NH4(+) + NADPH + H(+)</text>
        <dbReference type="Rhea" id="RHEA:11784"/>
        <dbReference type="ChEBI" id="CHEBI:15377"/>
        <dbReference type="ChEBI" id="CHEBI:15378"/>
        <dbReference type="ChEBI" id="CHEBI:16452"/>
        <dbReference type="ChEBI" id="CHEBI:28938"/>
        <dbReference type="ChEBI" id="CHEBI:29991"/>
        <dbReference type="ChEBI" id="CHEBI:57783"/>
        <dbReference type="ChEBI" id="CHEBI:58349"/>
        <dbReference type="EC" id="1.4.1.21"/>
    </reaction>
</comment>
<comment type="pathway">
    <text evidence="6">Cofactor biosynthesis; NAD(+) biosynthesis; iminoaspartate from L-aspartate (dehydrogenase route): step 1/1.</text>
</comment>
<dbReference type="HAMAP" id="MF_01265">
    <property type="entry name" value="NadX"/>
    <property type="match status" value="1"/>
</dbReference>
<evidence type="ECO:0000259" key="7">
    <source>
        <dbReference type="Pfam" id="PF01958"/>
    </source>
</evidence>
<comment type="caution">
    <text evidence="9">The sequence shown here is derived from an EMBL/GenBank/DDBJ whole genome shotgun (WGS) entry which is preliminary data.</text>
</comment>
<evidence type="ECO:0000259" key="8">
    <source>
        <dbReference type="Pfam" id="PF03447"/>
    </source>
</evidence>
<dbReference type="Gene3D" id="3.30.360.10">
    <property type="entry name" value="Dihydrodipicolinate Reductase, domain 2"/>
    <property type="match status" value="1"/>
</dbReference>
<keyword evidence="5 6" id="KW-0520">NAD</keyword>
<dbReference type="Gene3D" id="3.40.50.720">
    <property type="entry name" value="NAD(P)-binding Rossmann-like Domain"/>
    <property type="match status" value="1"/>
</dbReference>
<keyword evidence="2 6" id="KW-0662">Pyridine nucleotide biosynthesis</keyword>
<evidence type="ECO:0000313" key="9">
    <source>
        <dbReference type="EMBL" id="MEJ8845264.1"/>
    </source>
</evidence>
<dbReference type="InterPro" id="IPR002811">
    <property type="entry name" value="Asp_DH"/>
</dbReference>
<feature type="active site" evidence="6">
    <location>
        <position position="212"/>
    </location>
</feature>
<dbReference type="InterPro" id="IPR005106">
    <property type="entry name" value="Asp/hSer_DH_NAD-bd"/>
</dbReference>
<comment type="function">
    <text evidence="6">Specifically catalyzes the NAD or NADP-dependent dehydrogenation of L-aspartate to iminoaspartate.</text>
</comment>
<dbReference type="RefSeq" id="WP_340340441.1">
    <property type="nucleotide sequence ID" value="NZ_JBBKZT010000001.1"/>
</dbReference>